<accession>A0A7Y0KA89</accession>
<proteinExistence type="predicted"/>
<dbReference type="GO" id="GO:0008773">
    <property type="term" value="F:[protein-PII] uridylyltransferase activity"/>
    <property type="evidence" value="ECO:0007669"/>
    <property type="project" value="InterPro"/>
</dbReference>
<dbReference type="InterPro" id="IPR018821">
    <property type="entry name" value="DUF294_put_nucleoTrafse_sb-bd"/>
</dbReference>
<protein>
    <recommendedName>
        <fullName evidence="5">CBS domain-containing protein</fullName>
    </recommendedName>
</protein>
<dbReference type="CDD" id="cd05401">
    <property type="entry name" value="NT_GlnE_GlnD_like"/>
    <property type="match status" value="1"/>
</dbReference>
<gene>
    <name evidence="3" type="ORF">HHU08_13570</name>
</gene>
<dbReference type="AlphaFoldDB" id="A0A7Y0KA89"/>
<dbReference type="Pfam" id="PF03445">
    <property type="entry name" value="DUF294"/>
    <property type="match status" value="1"/>
</dbReference>
<dbReference type="Pfam" id="PF10335">
    <property type="entry name" value="DUF294_C"/>
    <property type="match status" value="1"/>
</dbReference>
<dbReference type="Proteomes" id="UP000588491">
    <property type="component" value="Unassembled WGS sequence"/>
</dbReference>
<dbReference type="EMBL" id="JABBPK010000001">
    <property type="protein sequence ID" value="NMO78015.1"/>
    <property type="molecule type" value="Genomic_DNA"/>
</dbReference>
<dbReference type="RefSeq" id="WP_169189682.1">
    <property type="nucleotide sequence ID" value="NZ_JABBPK010000001.1"/>
</dbReference>
<dbReference type="InterPro" id="IPR005105">
    <property type="entry name" value="GlnD_Uridyltrans_N"/>
</dbReference>
<feature type="domain" description="DUF294" evidence="2">
    <location>
        <begin position="191"/>
        <end position="329"/>
    </location>
</feature>
<evidence type="ECO:0000259" key="1">
    <source>
        <dbReference type="Pfam" id="PF03445"/>
    </source>
</evidence>
<keyword evidence="4" id="KW-1185">Reference proteome</keyword>
<evidence type="ECO:0000259" key="2">
    <source>
        <dbReference type="Pfam" id="PF10335"/>
    </source>
</evidence>
<evidence type="ECO:0000313" key="4">
    <source>
        <dbReference type="Proteomes" id="UP000588491"/>
    </source>
</evidence>
<organism evidence="3 4">
    <name type="scientific">Niallia alba</name>
    <dbReference type="NCBI Taxonomy" id="2729105"/>
    <lineage>
        <taxon>Bacteria</taxon>
        <taxon>Bacillati</taxon>
        <taxon>Bacillota</taxon>
        <taxon>Bacilli</taxon>
        <taxon>Bacillales</taxon>
        <taxon>Bacillaceae</taxon>
        <taxon>Niallia</taxon>
    </lineage>
</organism>
<reference evidence="3 4" key="1">
    <citation type="submission" date="2020-04" db="EMBL/GenBank/DDBJ databases">
        <title>Bacillus sp. UniB3 isolated from commercial digestive syrup.</title>
        <authorList>
            <person name="Thorat V."/>
            <person name="Kirdat K."/>
            <person name="Tiwarekar B."/>
            <person name="Yadav A."/>
        </authorList>
    </citation>
    <scope>NUCLEOTIDE SEQUENCE [LARGE SCALE GENOMIC DNA]</scope>
    <source>
        <strain evidence="3 4">UniB3</strain>
    </source>
</reference>
<feature type="domain" description="Protein-PII uridylyltransferase N-terminal" evidence="1">
    <location>
        <begin position="38"/>
        <end position="152"/>
    </location>
</feature>
<sequence length="335" mass="40050">MIIEGSAWMCSNTIGLSELKKDKKLFLRSNSYNNSELNDFHDQIFKQLFHFVLAEYTKAFGDPPCSFVWFVTGSAGRKEQGILSDQDHGIIYEVKDSSYKEYFLKFGEFLSDALDEIGYPYCEGNVMSSNFVWCKSLEEWKQQLQQWMEKENWESIRFLQIFYDSRKIFGEHEYVQELRNYIHAYCRLHPNLLKRFMNNVMRIKKGVGIFGQFFVERTGSHRGSIHLKHTMYLPYVNSIRLLAIKESIQRTSTIDRIQALRDMEIYDEWLKPYESSFNRILEYRIDLFREAKTYEDVHYLSINQLTKEQRQEIKTLMRNGIKLYHQVHRIIEKGC</sequence>
<comment type="caution">
    <text evidence="3">The sequence shown here is derived from an EMBL/GenBank/DDBJ whole genome shotgun (WGS) entry which is preliminary data.</text>
</comment>
<evidence type="ECO:0008006" key="5">
    <source>
        <dbReference type="Google" id="ProtNLM"/>
    </source>
</evidence>
<name>A0A7Y0KA89_9BACI</name>
<evidence type="ECO:0000313" key="3">
    <source>
        <dbReference type="EMBL" id="NMO78015.1"/>
    </source>
</evidence>